<reference evidence="3 4" key="1">
    <citation type="journal article" date="2018" name="Nat. Biotechnol.">
        <title>A standardized bacterial taxonomy based on genome phylogeny substantially revises the tree of life.</title>
        <authorList>
            <person name="Parks D.H."/>
            <person name="Chuvochina M."/>
            <person name="Waite D.W."/>
            <person name="Rinke C."/>
            <person name="Skarshewski A."/>
            <person name="Chaumeil P.A."/>
            <person name="Hugenholtz P."/>
        </authorList>
    </citation>
    <scope>NUCLEOTIDE SEQUENCE [LARGE SCALE GENOMIC DNA]</scope>
    <source>
        <strain evidence="3">UBA9158</strain>
    </source>
</reference>
<evidence type="ECO:0000256" key="2">
    <source>
        <dbReference type="SAM" id="MobiDB-lite"/>
    </source>
</evidence>
<comment type="caution">
    <text evidence="3">The sequence shown here is derived from an EMBL/GenBank/DDBJ whole genome shotgun (WGS) entry which is preliminary data.</text>
</comment>
<protein>
    <submittedName>
        <fullName evidence="3">Uncharacterized protein</fullName>
    </submittedName>
</protein>
<feature type="coiled-coil region" evidence="1">
    <location>
        <begin position="7"/>
        <end position="34"/>
    </location>
</feature>
<gene>
    <name evidence="3" type="ORF">DCP75_08165</name>
</gene>
<evidence type="ECO:0000256" key="1">
    <source>
        <dbReference type="SAM" id="Coils"/>
    </source>
</evidence>
<keyword evidence="1" id="KW-0175">Coiled coil</keyword>
<evidence type="ECO:0000313" key="3">
    <source>
        <dbReference type="EMBL" id="HAN27680.1"/>
    </source>
</evidence>
<accession>A0A3C1KLR9</accession>
<proteinExistence type="predicted"/>
<dbReference type="AlphaFoldDB" id="A0A3C1KLR9"/>
<feature type="non-terminal residue" evidence="3">
    <location>
        <position position="1"/>
    </location>
</feature>
<evidence type="ECO:0000313" key="4">
    <source>
        <dbReference type="Proteomes" id="UP000259273"/>
    </source>
</evidence>
<feature type="compositionally biased region" description="Polar residues" evidence="2">
    <location>
        <begin position="84"/>
        <end position="94"/>
    </location>
</feature>
<name>A0A3C1KLR9_9GAMM</name>
<organism evidence="3 4">
    <name type="scientific">Haliea salexigens</name>
    <dbReference type="NCBI Taxonomy" id="287487"/>
    <lineage>
        <taxon>Bacteria</taxon>
        <taxon>Pseudomonadati</taxon>
        <taxon>Pseudomonadota</taxon>
        <taxon>Gammaproteobacteria</taxon>
        <taxon>Cellvibrionales</taxon>
        <taxon>Halieaceae</taxon>
        <taxon>Haliea</taxon>
    </lineage>
</organism>
<dbReference type="EMBL" id="DMND01000111">
    <property type="protein sequence ID" value="HAN27680.1"/>
    <property type="molecule type" value="Genomic_DNA"/>
</dbReference>
<feature type="region of interest" description="Disordered" evidence="2">
    <location>
        <begin position="65"/>
        <end position="94"/>
    </location>
</feature>
<sequence length="94" mass="10256">GSIGVHDKALRNEFAALESRIAKLEAEASAEKSLADYYEGPWQFGTEYSRGCLVTDRGSLWLSLGENEKDTRPGSGPTWRLVSKNGSPPQKGND</sequence>
<dbReference type="Proteomes" id="UP000259273">
    <property type="component" value="Unassembled WGS sequence"/>
</dbReference>